<protein>
    <recommendedName>
        <fullName evidence="5">SrtB family sortase</fullName>
    </recommendedName>
</protein>
<dbReference type="OrthoDB" id="3172795at2"/>
<dbReference type="PATRIC" id="fig|742742.3.peg.99"/>
<evidence type="ECO:0000256" key="2">
    <source>
        <dbReference type="SAM" id="Phobius"/>
    </source>
</evidence>
<proteinExistence type="predicted"/>
<accession>G1WFI6</accession>
<dbReference type="Pfam" id="PF04203">
    <property type="entry name" value="Sortase"/>
    <property type="match status" value="1"/>
</dbReference>
<evidence type="ECO:0000313" key="3">
    <source>
        <dbReference type="EMBL" id="EGX71934.1"/>
    </source>
</evidence>
<dbReference type="Gene3D" id="2.40.260.10">
    <property type="entry name" value="Sortase"/>
    <property type="match status" value="1"/>
</dbReference>
<reference evidence="3 4" key="1">
    <citation type="submission" date="2011-06" db="EMBL/GenBank/DDBJ databases">
        <title>The Genome Sequence of Collinsella tanakaei YIT 12063.</title>
        <authorList>
            <consortium name="The Broad Institute Genome Sequencing Platform"/>
            <person name="Earl A."/>
            <person name="Ward D."/>
            <person name="Feldgarden M."/>
            <person name="Gevers D."/>
            <person name="Morotomi M."/>
            <person name="Young S.K."/>
            <person name="Zeng Q."/>
            <person name="Gargeya S."/>
            <person name="Fitzgerald M."/>
            <person name="Haas B."/>
            <person name="Abouelleil A."/>
            <person name="Alvarado L."/>
            <person name="Arachchi H.M."/>
            <person name="Berlin A."/>
            <person name="Brown A."/>
            <person name="Chapman S.B."/>
            <person name="Chen Z."/>
            <person name="Dunbar C."/>
            <person name="Freedman E."/>
            <person name="Gearin G."/>
            <person name="Gellesch M."/>
            <person name="Goldberg J."/>
            <person name="Griggs A."/>
            <person name="Gujja S."/>
            <person name="Heiman D."/>
            <person name="Howarth C."/>
            <person name="Larson L."/>
            <person name="Lui A."/>
            <person name="MacDonald P.J.P."/>
            <person name="Mehta T."/>
            <person name="Montmayeur A."/>
            <person name="Murphy C."/>
            <person name="Neiman D."/>
            <person name="Pearson M."/>
            <person name="Priest M."/>
            <person name="Roberts A."/>
            <person name="Saif S."/>
            <person name="Shea T."/>
            <person name="Shenoy N."/>
            <person name="Sisk P."/>
            <person name="Stolte C."/>
            <person name="Sykes S."/>
            <person name="Wortman J."/>
            <person name="Nusbaum C."/>
            <person name="Birren B."/>
        </authorList>
    </citation>
    <scope>NUCLEOTIDE SEQUENCE [LARGE SCALE GENOMIC DNA]</scope>
    <source>
        <strain evidence="3 4">YIT 12063</strain>
    </source>
</reference>
<evidence type="ECO:0008006" key="5">
    <source>
        <dbReference type="Google" id="ProtNLM"/>
    </source>
</evidence>
<dbReference type="eggNOG" id="COG4509">
    <property type="taxonomic scope" value="Bacteria"/>
</dbReference>
<dbReference type="SUPFAM" id="SSF63817">
    <property type="entry name" value="Sortase"/>
    <property type="match status" value="1"/>
</dbReference>
<keyword evidence="1" id="KW-0378">Hydrolase</keyword>
<dbReference type="RefSeq" id="WP_009140136.1">
    <property type="nucleotide sequence ID" value="NZ_JH126467.1"/>
</dbReference>
<dbReference type="EMBL" id="ADLS01000001">
    <property type="protein sequence ID" value="EGX71934.1"/>
    <property type="molecule type" value="Genomic_DNA"/>
</dbReference>
<dbReference type="InterPro" id="IPR009835">
    <property type="entry name" value="SrtB"/>
</dbReference>
<keyword evidence="2" id="KW-1133">Transmembrane helix</keyword>
<dbReference type="Proteomes" id="UP000004830">
    <property type="component" value="Unassembled WGS sequence"/>
</dbReference>
<keyword evidence="4" id="KW-1185">Reference proteome</keyword>
<dbReference type="InterPro" id="IPR023365">
    <property type="entry name" value="Sortase_dom-sf"/>
</dbReference>
<keyword evidence="2" id="KW-0812">Transmembrane</keyword>
<dbReference type="AlphaFoldDB" id="G1WFI6"/>
<sequence length="256" mass="29110">MSNESSSKRKRALTVLLGVLIACVLCGCGYLIWQQFQVFRAQQQMQGAAVPDTPDDGGELQENPIDFNALWENNVESYAWVYIPGTQINAPIQQSSTDDFYYLTHDQNREGSPVGCAFTQSANSLDFSDPVTVIYGHDTDGVFKNLHYFEDQEFFDQNDTFYIYRPGHVLTYTIVSAYKYDDRHILNSFDFSKASVRDEYFAYVANPDSMLKCVRDGVELNVDSKIVQFSTCMLDEYHGSSRYIVTGVLVDDQETK</sequence>
<dbReference type="HOGENOM" id="CLU_034078_0_0_11"/>
<comment type="caution">
    <text evidence="3">The sequence shown here is derived from an EMBL/GenBank/DDBJ whole genome shotgun (WGS) entry which is preliminary data.</text>
</comment>
<dbReference type="GeneID" id="62757895"/>
<dbReference type="STRING" id="742742.HMPREF9452_00099"/>
<evidence type="ECO:0000313" key="4">
    <source>
        <dbReference type="Proteomes" id="UP000004830"/>
    </source>
</evidence>
<dbReference type="GO" id="GO:0016787">
    <property type="term" value="F:hydrolase activity"/>
    <property type="evidence" value="ECO:0007669"/>
    <property type="project" value="UniProtKB-KW"/>
</dbReference>
<keyword evidence="2" id="KW-0472">Membrane</keyword>
<gene>
    <name evidence="3" type="ORF">HMPREF9452_00099</name>
</gene>
<organism evidence="3 4">
    <name type="scientific">Collinsella tanakaei YIT 12063</name>
    <dbReference type="NCBI Taxonomy" id="742742"/>
    <lineage>
        <taxon>Bacteria</taxon>
        <taxon>Bacillati</taxon>
        <taxon>Actinomycetota</taxon>
        <taxon>Coriobacteriia</taxon>
        <taxon>Coriobacteriales</taxon>
        <taxon>Coriobacteriaceae</taxon>
        <taxon>Collinsella</taxon>
    </lineage>
</organism>
<dbReference type="CDD" id="cd05826">
    <property type="entry name" value="Sortase_B"/>
    <property type="match status" value="1"/>
</dbReference>
<name>G1WFI6_9ACTN</name>
<feature type="transmembrane region" description="Helical" evidence="2">
    <location>
        <begin position="12"/>
        <end position="33"/>
    </location>
</feature>
<evidence type="ECO:0000256" key="1">
    <source>
        <dbReference type="ARBA" id="ARBA00022801"/>
    </source>
</evidence>
<dbReference type="InterPro" id="IPR005754">
    <property type="entry name" value="Sortase"/>
</dbReference>